<dbReference type="Proteomes" id="UP000828390">
    <property type="component" value="Unassembled WGS sequence"/>
</dbReference>
<proteinExistence type="predicted"/>
<reference evidence="1" key="2">
    <citation type="submission" date="2020-11" db="EMBL/GenBank/DDBJ databases">
        <authorList>
            <person name="McCartney M.A."/>
            <person name="Auch B."/>
            <person name="Kono T."/>
            <person name="Mallez S."/>
            <person name="Becker A."/>
            <person name="Gohl D.M."/>
            <person name="Silverstein K.A.T."/>
            <person name="Koren S."/>
            <person name="Bechman K.B."/>
            <person name="Herman A."/>
            <person name="Abrahante J.E."/>
            <person name="Garbe J."/>
        </authorList>
    </citation>
    <scope>NUCLEOTIDE SEQUENCE</scope>
    <source>
        <strain evidence="1">Duluth1</strain>
        <tissue evidence="1">Whole animal</tissue>
    </source>
</reference>
<reference evidence="1" key="1">
    <citation type="journal article" date="2019" name="bioRxiv">
        <title>The Genome of the Zebra Mussel, Dreissena polymorpha: A Resource for Invasive Species Research.</title>
        <authorList>
            <person name="McCartney M.A."/>
            <person name="Auch B."/>
            <person name="Kono T."/>
            <person name="Mallez S."/>
            <person name="Zhang Y."/>
            <person name="Obille A."/>
            <person name="Becker A."/>
            <person name="Abrahante J.E."/>
            <person name="Garbe J."/>
            <person name="Badalamenti J.P."/>
            <person name="Herman A."/>
            <person name="Mangelson H."/>
            <person name="Liachko I."/>
            <person name="Sullivan S."/>
            <person name="Sone E.D."/>
            <person name="Koren S."/>
            <person name="Silverstein K.A.T."/>
            <person name="Beckman K.B."/>
            <person name="Gohl D.M."/>
        </authorList>
    </citation>
    <scope>NUCLEOTIDE SEQUENCE</scope>
    <source>
        <strain evidence="1">Duluth1</strain>
        <tissue evidence="1">Whole animal</tissue>
    </source>
</reference>
<comment type="caution">
    <text evidence="1">The sequence shown here is derived from an EMBL/GenBank/DDBJ whole genome shotgun (WGS) entry which is preliminary data.</text>
</comment>
<organism evidence="1 2">
    <name type="scientific">Dreissena polymorpha</name>
    <name type="common">Zebra mussel</name>
    <name type="synonym">Mytilus polymorpha</name>
    <dbReference type="NCBI Taxonomy" id="45954"/>
    <lineage>
        <taxon>Eukaryota</taxon>
        <taxon>Metazoa</taxon>
        <taxon>Spiralia</taxon>
        <taxon>Lophotrochozoa</taxon>
        <taxon>Mollusca</taxon>
        <taxon>Bivalvia</taxon>
        <taxon>Autobranchia</taxon>
        <taxon>Heteroconchia</taxon>
        <taxon>Euheterodonta</taxon>
        <taxon>Imparidentia</taxon>
        <taxon>Neoheterodontei</taxon>
        <taxon>Myida</taxon>
        <taxon>Dreissenoidea</taxon>
        <taxon>Dreissenidae</taxon>
        <taxon>Dreissena</taxon>
    </lineage>
</organism>
<dbReference type="EMBL" id="JAIWYP010000005">
    <property type="protein sequence ID" value="KAH3824741.1"/>
    <property type="molecule type" value="Genomic_DNA"/>
</dbReference>
<name>A0A9D4H0C0_DREPO</name>
<evidence type="ECO:0000313" key="2">
    <source>
        <dbReference type="Proteomes" id="UP000828390"/>
    </source>
</evidence>
<keyword evidence="2" id="KW-1185">Reference proteome</keyword>
<accession>A0A9D4H0C0</accession>
<gene>
    <name evidence="1" type="ORF">DPMN_126594</name>
</gene>
<dbReference type="AlphaFoldDB" id="A0A9D4H0C0"/>
<evidence type="ECO:0000313" key="1">
    <source>
        <dbReference type="EMBL" id="KAH3824741.1"/>
    </source>
</evidence>
<sequence>MYDLHDEGQEENTTYLFPDNNVEGSIQLHDYCGSPVKSTVCDVNRCEQTDNVLPYMSNDESEFVNARLFSEISTQTCAKTCLSKLIQTEPSAPDSLTLQYQVQA</sequence>
<protein>
    <submittedName>
        <fullName evidence="1">Uncharacterized protein</fullName>
    </submittedName>
</protein>